<comment type="similarity">
    <text evidence="1">Belongs to the iron-sulfur cluster assembly SufBD family.</text>
</comment>
<dbReference type="EMBL" id="LM676436">
    <property type="protein sequence ID" value="CEP27421.1"/>
    <property type="molecule type" value="Genomic_DNA"/>
</dbReference>
<dbReference type="PANTHER" id="PTHR43575">
    <property type="entry name" value="PROTEIN ABCI7, CHLOROPLASTIC"/>
    <property type="match status" value="1"/>
</dbReference>
<name>A0A068VTP9_PROFF</name>
<dbReference type="KEGG" id="pfre:RM25_1417"/>
<dbReference type="SUPFAM" id="SSF101960">
    <property type="entry name" value="Stabilizer of iron transporter SufD"/>
    <property type="match status" value="1"/>
</dbReference>
<evidence type="ECO:0000313" key="3">
    <source>
        <dbReference type="EMBL" id="CEP27421.1"/>
    </source>
</evidence>
<evidence type="ECO:0000259" key="2">
    <source>
        <dbReference type="Pfam" id="PF01458"/>
    </source>
</evidence>
<feature type="domain" description="SUF system FeS cluster assembly SufBD core" evidence="2">
    <location>
        <begin position="144"/>
        <end position="369"/>
    </location>
</feature>
<dbReference type="PATRIC" id="fig|66712.6.peg.1446"/>
<dbReference type="NCBIfam" id="TIGR01981">
    <property type="entry name" value="sufD"/>
    <property type="match status" value="1"/>
</dbReference>
<dbReference type="InterPro" id="IPR011542">
    <property type="entry name" value="SUF_FeS_clus_asmbl_SufD"/>
</dbReference>
<dbReference type="AlphaFoldDB" id="A0A068VTP9"/>
<gene>
    <name evidence="3" type="primary">sufD</name>
    <name evidence="3" type="ORF">PFCIRM138_01510</name>
</gene>
<dbReference type="PANTHER" id="PTHR43575:SF1">
    <property type="entry name" value="PROTEIN ABCI7, CHLOROPLASTIC"/>
    <property type="match status" value="1"/>
</dbReference>
<dbReference type="RefSeq" id="WP_013161364.1">
    <property type="nucleotide sequence ID" value="NZ_CP010341.1"/>
</dbReference>
<dbReference type="Pfam" id="PF01458">
    <property type="entry name" value="SUFBD_core"/>
    <property type="match status" value="1"/>
</dbReference>
<dbReference type="InterPro" id="IPR000825">
    <property type="entry name" value="SUF_FeS_clus_asmbl_SufBD_core"/>
</dbReference>
<reference evidence="3" key="1">
    <citation type="submission" date="2014-08" db="EMBL/GenBank/DDBJ databases">
        <authorList>
            <person name="Falentin Helene"/>
        </authorList>
    </citation>
    <scope>NUCLEOTIDE SEQUENCE</scope>
</reference>
<accession>A0A068VTP9</accession>
<organism evidence="3">
    <name type="scientific">Propionibacterium freudenreichii subsp. freudenreichii</name>
    <dbReference type="NCBI Taxonomy" id="66712"/>
    <lineage>
        <taxon>Bacteria</taxon>
        <taxon>Bacillati</taxon>
        <taxon>Actinomycetota</taxon>
        <taxon>Actinomycetes</taxon>
        <taxon>Propionibacteriales</taxon>
        <taxon>Propionibacteriaceae</taxon>
        <taxon>Propionibacterium</taxon>
    </lineage>
</organism>
<dbReference type="GO" id="GO:0016226">
    <property type="term" value="P:iron-sulfur cluster assembly"/>
    <property type="evidence" value="ECO:0007669"/>
    <property type="project" value="InterPro"/>
</dbReference>
<evidence type="ECO:0000256" key="1">
    <source>
        <dbReference type="ARBA" id="ARBA00043967"/>
    </source>
</evidence>
<protein>
    <submittedName>
        <fullName evidence="3">FeS assembly protein SufD</fullName>
    </submittedName>
</protein>
<proteinExistence type="inferred from homology"/>
<dbReference type="InterPro" id="IPR055346">
    <property type="entry name" value="Fe-S_cluster_assembly_SufBD"/>
</dbReference>
<sequence>MTHENENGAIAVAEPVNSGADAVASAVESLASHLHPKVSWDLGDHPMPTGREEVWRFTPVRKLKALLEARGEKGDVDLVERTPAGVTSVVIDPVRARELSVEPPADRSSAIAVAQSDEARLIRVPADVELDEPLELDVRGTGVGRLAYQQLIIEVGTNARAQIVFRFEGSAALAEKIDIRIGDGARVDVIMVQDWAPDTLHAAQVSLLVGRDAHVRTVQASLGGAVTRVLERASYAAPGGELEQYGLYFVDGGRHVEHRMFIDHNQPRTRSNVDYRGAIQGEGSHSVWVGDVLIRKIAHEIETYEANKNLLLSRGARADSIPNLEIETGNIVGAGHSSTTGRFDDEQLFYLESRGIPNDEARRLVVHGFFVDIVRHIGVPEVEERLMKAVERELDSIAPDWGTDQ</sequence>
<dbReference type="InterPro" id="IPR037284">
    <property type="entry name" value="SUF_FeS_clus_asmbl_SufBD_sf"/>
</dbReference>